<dbReference type="Gene3D" id="3.30.200.20">
    <property type="entry name" value="Phosphorylase Kinase, domain 1"/>
    <property type="match status" value="1"/>
</dbReference>
<dbReference type="Proteomes" id="UP000289738">
    <property type="component" value="Chromosome B05"/>
</dbReference>
<feature type="chain" id="PRO_5033825463" description="Protein kinase domain-containing protein" evidence="16">
    <location>
        <begin position="29"/>
        <end position="1012"/>
    </location>
</feature>
<dbReference type="PROSITE" id="PS00108">
    <property type="entry name" value="PROTEIN_KINASE_ST"/>
    <property type="match status" value="1"/>
</dbReference>
<dbReference type="SUPFAM" id="SSF52058">
    <property type="entry name" value="L domain-like"/>
    <property type="match status" value="1"/>
</dbReference>
<keyword evidence="13" id="KW-0325">Glycoprotein</keyword>
<dbReference type="OrthoDB" id="676979at2759"/>
<dbReference type="InterPro" id="IPR011009">
    <property type="entry name" value="Kinase-like_dom_sf"/>
</dbReference>
<evidence type="ECO:0000256" key="10">
    <source>
        <dbReference type="ARBA" id="ARBA00022840"/>
    </source>
</evidence>
<evidence type="ECO:0000256" key="13">
    <source>
        <dbReference type="ARBA" id="ARBA00023180"/>
    </source>
</evidence>
<dbReference type="InterPro" id="IPR003591">
    <property type="entry name" value="Leu-rich_rpt_typical-subtyp"/>
</dbReference>
<dbReference type="SMR" id="A0A444YZN9"/>
<evidence type="ECO:0000256" key="1">
    <source>
        <dbReference type="ARBA" id="ARBA00004167"/>
    </source>
</evidence>
<keyword evidence="8 14" id="KW-0547">Nucleotide-binding</keyword>
<evidence type="ECO:0000256" key="5">
    <source>
        <dbReference type="ARBA" id="ARBA00022692"/>
    </source>
</evidence>
<comment type="subcellular location">
    <subcellularLocation>
        <location evidence="1">Membrane</location>
        <topology evidence="1">Single-pass membrane protein</topology>
    </subcellularLocation>
</comment>
<evidence type="ECO:0000256" key="4">
    <source>
        <dbReference type="ARBA" id="ARBA00022679"/>
    </source>
</evidence>
<dbReference type="SMART" id="SM00220">
    <property type="entry name" value="S_TKc"/>
    <property type="match status" value="1"/>
</dbReference>
<dbReference type="AlphaFoldDB" id="A0A444YZN9"/>
<evidence type="ECO:0000256" key="3">
    <source>
        <dbReference type="ARBA" id="ARBA00022614"/>
    </source>
</evidence>
<dbReference type="FunFam" id="1.10.510.10:FF:000365">
    <property type="entry name" value="Leucine-rich repeat receptor-like serine/threonine-protein kinase At1g17230"/>
    <property type="match status" value="1"/>
</dbReference>
<keyword evidence="4" id="KW-0808">Transferase</keyword>
<dbReference type="GO" id="GO:0004672">
    <property type="term" value="F:protein kinase activity"/>
    <property type="evidence" value="ECO:0007669"/>
    <property type="project" value="InterPro"/>
</dbReference>
<protein>
    <recommendedName>
        <fullName evidence="17">Protein kinase domain-containing protein</fullName>
    </recommendedName>
</protein>
<evidence type="ECO:0000256" key="8">
    <source>
        <dbReference type="ARBA" id="ARBA00022741"/>
    </source>
</evidence>
<comment type="similarity">
    <text evidence="2">Belongs to the protein kinase superfamily. Ser/Thr protein kinase family.</text>
</comment>
<keyword evidence="9" id="KW-0418">Kinase</keyword>
<keyword evidence="6 16" id="KW-0732">Signal</keyword>
<dbReference type="STRING" id="3818.A0A444YZN9"/>
<dbReference type="PROSITE" id="PS50011">
    <property type="entry name" value="PROTEIN_KINASE_DOM"/>
    <property type="match status" value="1"/>
</dbReference>
<keyword evidence="11 15" id="KW-1133">Transmembrane helix</keyword>
<keyword evidence="7" id="KW-0677">Repeat</keyword>
<dbReference type="FunFam" id="3.80.10.10:FF:000233">
    <property type="entry name" value="Leucine-rich repeat receptor-like protein kinase TDR"/>
    <property type="match status" value="1"/>
</dbReference>
<dbReference type="InterPro" id="IPR001611">
    <property type="entry name" value="Leu-rich_rpt"/>
</dbReference>
<feature type="binding site" evidence="14">
    <location>
        <position position="723"/>
    </location>
    <ligand>
        <name>ATP</name>
        <dbReference type="ChEBI" id="CHEBI:30616"/>
    </ligand>
</feature>
<dbReference type="FunFam" id="3.30.200.20:FF:000512">
    <property type="entry name" value="Receptor-like protein kinase HSL1"/>
    <property type="match status" value="1"/>
</dbReference>
<keyword evidence="5 15" id="KW-0812">Transmembrane</keyword>
<comment type="caution">
    <text evidence="18">The sequence shown here is derived from an EMBL/GenBank/DDBJ whole genome shotgun (WGS) entry which is preliminary data.</text>
</comment>
<dbReference type="Gene3D" id="3.80.10.10">
    <property type="entry name" value="Ribonuclease Inhibitor"/>
    <property type="match status" value="4"/>
</dbReference>
<evidence type="ECO:0000256" key="7">
    <source>
        <dbReference type="ARBA" id="ARBA00022737"/>
    </source>
</evidence>
<dbReference type="Pfam" id="PF00069">
    <property type="entry name" value="Pkinase"/>
    <property type="match status" value="1"/>
</dbReference>
<reference evidence="18 19" key="1">
    <citation type="submission" date="2019-01" db="EMBL/GenBank/DDBJ databases">
        <title>Sequencing of cultivated peanut Arachis hypogaea provides insights into genome evolution and oil improvement.</title>
        <authorList>
            <person name="Chen X."/>
        </authorList>
    </citation>
    <scope>NUCLEOTIDE SEQUENCE [LARGE SCALE GENOMIC DNA]</scope>
    <source>
        <strain evidence="19">cv. Fuhuasheng</strain>
        <strain evidence="18">GDAAS-fuhuasheng2018</strain>
        <tissue evidence="18">Leaves</tissue>
    </source>
</reference>
<dbReference type="InterPro" id="IPR017441">
    <property type="entry name" value="Protein_kinase_ATP_BS"/>
</dbReference>
<dbReference type="InterPro" id="IPR050647">
    <property type="entry name" value="Plant_LRR-RLKs"/>
</dbReference>
<keyword evidence="19" id="KW-1185">Reference proteome</keyword>
<evidence type="ECO:0000256" key="9">
    <source>
        <dbReference type="ARBA" id="ARBA00022777"/>
    </source>
</evidence>
<evidence type="ECO:0000256" key="14">
    <source>
        <dbReference type="PROSITE-ProRule" id="PRU10141"/>
    </source>
</evidence>
<dbReference type="Pfam" id="PF23598">
    <property type="entry name" value="LRR_14"/>
    <property type="match status" value="1"/>
</dbReference>
<dbReference type="SUPFAM" id="SSF52047">
    <property type="entry name" value="RNI-like"/>
    <property type="match status" value="1"/>
</dbReference>
<gene>
    <name evidence="18" type="ORF">Ahy_B05g074728</name>
</gene>
<dbReference type="GO" id="GO:0009791">
    <property type="term" value="P:post-embryonic development"/>
    <property type="evidence" value="ECO:0007669"/>
    <property type="project" value="UniProtKB-ARBA"/>
</dbReference>
<feature type="transmembrane region" description="Helical" evidence="15">
    <location>
        <begin position="637"/>
        <end position="660"/>
    </location>
</feature>
<name>A0A444YZN9_ARAHY</name>
<dbReference type="SUPFAM" id="SSF56112">
    <property type="entry name" value="Protein kinase-like (PK-like)"/>
    <property type="match status" value="1"/>
</dbReference>
<dbReference type="Pfam" id="PF08263">
    <property type="entry name" value="LRRNT_2"/>
    <property type="match status" value="1"/>
</dbReference>
<proteinExistence type="inferred from homology"/>
<dbReference type="GO" id="GO:0033612">
    <property type="term" value="F:receptor serine/threonine kinase binding"/>
    <property type="evidence" value="ECO:0007669"/>
    <property type="project" value="TreeGrafter"/>
</dbReference>
<dbReference type="Pfam" id="PF00560">
    <property type="entry name" value="LRR_1"/>
    <property type="match status" value="8"/>
</dbReference>
<evidence type="ECO:0000256" key="6">
    <source>
        <dbReference type="ARBA" id="ARBA00022729"/>
    </source>
</evidence>
<feature type="signal peptide" evidence="16">
    <location>
        <begin position="1"/>
        <end position="28"/>
    </location>
</feature>
<dbReference type="Gene3D" id="1.10.510.10">
    <property type="entry name" value="Transferase(Phosphotransferase) domain 1"/>
    <property type="match status" value="1"/>
</dbReference>
<dbReference type="InterPro" id="IPR008271">
    <property type="entry name" value="Ser/Thr_kinase_AS"/>
</dbReference>
<dbReference type="SMART" id="SM00369">
    <property type="entry name" value="LRR_TYP"/>
    <property type="match status" value="5"/>
</dbReference>
<dbReference type="InterPro" id="IPR055414">
    <property type="entry name" value="LRR_R13L4/SHOC2-like"/>
</dbReference>
<dbReference type="FunFam" id="3.80.10.10:FF:001670">
    <property type="entry name" value="Putative leucine-rich repeat receptor-like protein kinase family protein"/>
    <property type="match status" value="1"/>
</dbReference>
<feature type="domain" description="Protein kinase" evidence="17">
    <location>
        <begin position="694"/>
        <end position="977"/>
    </location>
</feature>
<dbReference type="Gramene" id="arahy.Tifrunner.gnm2.ann2.Ah15g468000.1">
    <property type="protein sequence ID" value="arahy.Tifrunner.gnm2.ann2.Ah15g468000.1-CDS"/>
    <property type="gene ID" value="arahy.Tifrunner.gnm2.ann2.Ah15g468000"/>
</dbReference>
<dbReference type="InterPro" id="IPR032675">
    <property type="entry name" value="LRR_dom_sf"/>
</dbReference>
<organism evidence="18 19">
    <name type="scientific">Arachis hypogaea</name>
    <name type="common">Peanut</name>
    <dbReference type="NCBI Taxonomy" id="3818"/>
    <lineage>
        <taxon>Eukaryota</taxon>
        <taxon>Viridiplantae</taxon>
        <taxon>Streptophyta</taxon>
        <taxon>Embryophyta</taxon>
        <taxon>Tracheophyta</taxon>
        <taxon>Spermatophyta</taxon>
        <taxon>Magnoliopsida</taxon>
        <taxon>eudicotyledons</taxon>
        <taxon>Gunneridae</taxon>
        <taxon>Pentapetalae</taxon>
        <taxon>rosids</taxon>
        <taxon>fabids</taxon>
        <taxon>Fabales</taxon>
        <taxon>Fabaceae</taxon>
        <taxon>Papilionoideae</taxon>
        <taxon>50 kb inversion clade</taxon>
        <taxon>dalbergioids sensu lato</taxon>
        <taxon>Dalbergieae</taxon>
        <taxon>Pterocarpus clade</taxon>
        <taxon>Arachis</taxon>
    </lineage>
</organism>
<dbReference type="EMBL" id="SDMP01000015">
    <property type="protein sequence ID" value="RYR07385.1"/>
    <property type="molecule type" value="Genomic_DNA"/>
</dbReference>
<dbReference type="GO" id="GO:0005524">
    <property type="term" value="F:ATP binding"/>
    <property type="evidence" value="ECO:0007669"/>
    <property type="project" value="UniProtKB-UniRule"/>
</dbReference>
<evidence type="ECO:0000259" key="17">
    <source>
        <dbReference type="PROSITE" id="PS50011"/>
    </source>
</evidence>
<evidence type="ECO:0000256" key="16">
    <source>
        <dbReference type="SAM" id="SignalP"/>
    </source>
</evidence>
<evidence type="ECO:0000256" key="15">
    <source>
        <dbReference type="SAM" id="Phobius"/>
    </source>
</evidence>
<dbReference type="PROSITE" id="PS00107">
    <property type="entry name" value="PROTEIN_KINASE_ATP"/>
    <property type="match status" value="1"/>
</dbReference>
<evidence type="ECO:0000313" key="19">
    <source>
        <dbReference type="Proteomes" id="UP000289738"/>
    </source>
</evidence>
<accession>A0A444YZN9</accession>
<dbReference type="PANTHER" id="PTHR48056:SF29">
    <property type="entry name" value="RECEPTOR-LIKE PROTEIN KINASE HSL1"/>
    <property type="match status" value="1"/>
</dbReference>
<keyword evidence="10 14" id="KW-0067">ATP-binding</keyword>
<dbReference type="InterPro" id="IPR013210">
    <property type="entry name" value="LRR_N_plant-typ"/>
</dbReference>
<evidence type="ECO:0000313" key="18">
    <source>
        <dbReference type="EMBL" id="RYR07385.1"/>
    </source>
</evidence>
<dbReference type="PANTHER" id="PTHR48056">
    <property type="entry name" value="LRR RECEPTOR-LIKE SERINE/THREONINE-PROTEIN KINASE-RELATED"/>
    <property type="match status" value="1"/>
</dbReference>
<evidence type="ECO:0000256" key="12">
    <source>
        <dbReference type="ARBA" id="ARBA00023136"/>
    </source>
</evidence>
<dbReference type="FunFam" id="3.80.10.10:FF:000824">
    <property type="entry name" value="Receptor-like protein kinase HSL1 isoform A"/>
    <property type="match status" value="1"/>
</dbReference>
<evidence type="ECO:0000256" key="11">
    <source>
        <dbReference type="ARBA" id="ARBA00022989"/>
    </source>
</evidence>
<dbReference type="EMBL" id="SDMP01000015">
    <property type="protein sequence ID" value="RYR07384.1"/>
    <property type="molecule type" value="Genomic_DNA"/>
</dbReference>
<dbReference type="GO" id="GO:0016020">
    <property type="term" value="C:membrane"/>
    <property type="evidence" value="ECO:0007669"/>
    <property type="project" value="UniProtKB-SubCell"/>
</dbReference>
<sequence>MTPPPSRDQFPLLSSLLTFFLIFNITNSQLHDQEHQLLLRIKQYFHNPPSLSHWTPSSSTSSSSHCSWPEITCNNDGSVTGITISNANLNQTIPSFLCDLKNLTRVDFSQNFIPGEFPITLYNCSQLQYLDLHMNNFVGEVPDDIDTLSNLQYLNLASTNFAGDVPAAIGKLKELRVLRLQYCLFNGTLPDEIGDLSNLEFLDLSTNTMLPSTTLPPSWTRLKKLKIFYVFACNLVGEIPETIGEMVALEELDLSQNKLTGQIPSGLFKPKNLSIVYLSRNKLSGTIPDVIEASNLTIVDLTNNNLTGKIPNDFGKLGNLKGLKLSLNSLSGELPQSLGHLPALIDFRVFSNKLSGTLPSDFGRYSKLEIFLAGDNDFTGNLPEDLCYYGVLHNLTVSENNLNGELPESLGNCRTLQELKIQKNGFSGSIPSGLWTSFNLSNFIVAHNKFSGELPERLSANISRFDIGDNQFSGRIPAGVSSWTNVEYFDASKNNLTGSMPPGITALPKLLYLNLHQNQLTGPLPSDILSWKSLEILVLSQNKLSGQIPVTIGRLPALNMLDLSENQFSGQIPSLPSTLSNFNLSSNHLTGRIPSEFENSAYASCFLDNSGLCAATRVLNLALCNSSPQRQTKGSSWSLGLIISLVVIAIFLASLAAFLITRLYSKRKCGLDNSWKLISFQRLSFRESSIVSSLTENNIIGSGGYGTVYRVPVDGFGYVAVKKIWNNRKLNHRLESSFHAEVKILSNIRHGNIVKLLCCIFNEDSMLLVYEYLENHSLDKWLHKKSKSSSMSGKVNHFFLDWPKRLQIAIGIAQGLTYMHYDCSPPVVHRDVKTSNILLDSQFNAKVADFGLAKMMIKPLTTMTSVVGSFGYIAPEYVQTTKVSEKIDVFSFGVILLELTTGKEANYGDEHSSLSEWAWRHVQLGTNVDELLDTDVLEASYSDEMCSVFKLGVMCTSPLPAGRPQMKEALQLLHRFGEGYEFGERNIGKDEIIPLIKNSKTETRLDIDNDSD</sequence>
<evidence type="ECO:0000256" key="2">
    <source>
        <dbReference type="ARBA" id="ARBA00008684"/>
    </source>
</evidence>
<dbReference type="InterPro" id="IPR000719">
    <property type="entry name" value="Prot_kinase_dom"/>
</dbReference>
<keyword evidence="12 15" id="KW-0472">Membrane</keyword>
<keyword evidence="3" id="KW-0433">Leucine-rich repeat</keyword>